<gene>
    <name evidence="2" type="ORF">GCM10011494_39140</name>
</gene>
<keyword evidence="3" id="KW-1185">Reference proteome</keyword>
<sequence>MTSAQWNSAAGVLDLNPRGRRQTKKYRPKVPLARQMKPWLDDLEGPYLPVATVRTSWEKMRTELGLPGQGQAGEKLIRRSMSTLARTRLGEERWQQGEMMLGHRKASISDIYALPDPANLGRVLAVTEEIIDEIEALAPGAFTAVLPQG</sequence>
<dbReference type="EMBL" id="BMHK01000063">
    <property type="protein sequence ID" value="GGC16457.1"/>
    <property type="molecule type" value="Genomic_DNA"/>
</dbReference>
<evidence type="ECO:0000313" key="3">
    <source>
        <dbReference type="Proteomes" id="UP000608154"/>
    </source>
</evidence>
<proteinExistence type="predicted"/>
<dbReference type="RefSeq" id="WP_188773241.1">
    <property type="nucleotide sequence ID" value="NZ_BMHK01000063.1"/>
</dbReference>
<dbReference type="AlphaFoldDB" id="A0A916TXA0"/>
<reference evidence="2" key="1">
    <citation type="journal article" date="2014" name="Int. J. Syst. Evol. Microbiol.">
        <title>Complete genome sequence of Corynebacterium casei LMG S-19264T (=DSM 44701T), isolated from a smear-ripened cheese.</title>
        <authorList>
            <consortium name="US DOE Joint Genome Institute (JGI-PGF)"/>
            <person name="Walter F."/>
            <person name="Albersmeier A."/>
            <person name="Kalinowski J."/>
            <person name="Ruckert C."/>
        </authorList>
    </citation>
    <scope>NUCLEOTIDE SEQUENCE</scope>
    <source>
        <strain evidence="2">CGMCC 1.15095</strain>
    </source>
</reference>
<accession>A0A916TXA0</accession>
<comment type="caution">
    <text evidence="2">The sequence shown here is derived from an EMBL/GenBank/DDBJ whole genome shotgun (WGS) entry which is preliminary data.</text>
</comment>
<dbReference type="Proteomes" id="UP000608154">
    <property type="component" value="Unassembled WGS sequence"/>
</dbReference>
<evidence type="ECO:0000313" key="2">
    <source>
        <dbReference type="EMBL" id="GGC16457.1"/>
    </source>
</evidence>
<protein>
    <recommendedName>
        <fullName evidence="4">Integrase</fullName>
    </recommendedName>
</protein>
<evidence type="ECO:0008006" key="4">
    <source>
        <dbReference type="Google" id="ProtNLM"/>
    </source>
</evidence>
<name>A0A916TXA0_9SPHN</name>
<feature type="region of interest" description="Disordered" evidence="1">
    <location>
        <begin position="1"/>
        <end position="26"/>
    </location>
</feature>
<reference evidence="2" key="2">
    <citation type="submission" date="2020-09" db="EMBL/GenBank/DDBJ databases">
        <authorList>
            <person name="Sun Q."/>
            <person name="Zhou Y."/>
        </authorList>
    </citation>
    <scope>NUCLEOTIDE SEQUENCE</scope>
    <source>
        <strain evidence="2">CGMCC 1.15095</strain>
    </source>
</reference>
<evidence type="ECO:0000256" key="1">
    <source>
        <dbReference type="SAM" id="MobiDB-lite"/>
    </source>
</evidence>
<organism evidence="2 3">
    <name type="scientific">Novosphingobium endophyticum</name>
    <dbReference type="NCBI Taxonomy" id="1955250"/>
    <lineage>
        <taxon>Bacteria</taxon>
        <taxon>Pseudomonadati</taxon>
        <taxon>Pseudomonadota</taxon>
        <taxon>Alphaproteobacteria</taxon>
        <taxon>Sphingomonadales</taxon>
        <taxon>Sphingomonadaceae</taxon>
        <taxon>Novosphingobium</taxon>
    </lineage>
</organism>